<gene>
    <name evidence="4" type="ORF">AK812_SmicGene27498</name>
</gene>
<evidence type="ECO:0000256" key="1">
    <source>
        <dbReference type="ARBA" id="ARBA00023172"/>
    </source>
</evidence>
<sequence>MRLAAIRAEHLTVGLPNPLAQFPRIPLVLDGIKRKYPALERRHPVTPAMLLAAAELLQHERDGLVILLALLLGFFFLLRASELIGDAWHGRTRGLRGCDVSLLRGGKPCPVTDLSEADELRIFIQSSKTDIYNAGATRNHFATGLELCPVRAAIQVFQLYPQRYLGGSEQDDHLLRGEKGDLLTRQFLQLVLQQCAERVGDSPSLIKVHSLRFGGASALWSRYQNAELIKRCRFFRCVFEELASGSSDHPVMVPAEESDEEQAARFWAVFFSDEEGDEKVPGSVLAGGVTANLVSEGVRLASALITLFGAEASANDVRTVNTRSLISVVLLIERDTHAEELEETKHLLVVAQCRESALQQQVAGLQAELAAADKATLALKAELDLARHQADSQELSPSASERGQDPAVVKLKMKMHTAQEVQATAIGELHKELQSSREELEMERSERAKQTVLVSDLQKKLRKSEEDLRFYRKQEAELRGQQRERKLSSQEVQAMRAHLQSLQRRSQEEEPSGEAFEKQLKEMTRKIKDSSPSRSSPARSHRPVLDQLEQAAEASLSRSEKSPKPGSDRSPSGPAMSQRSQVLHSPLRRPSTVALAGAGDLHSTESAQTLTFEDFKVLGPPQPQLPAPTQVLAAPQPQRHVLAPPQALPLPTPAETLSSNMFLAPSQGLSPEPTLGGLPFWLPADLSAQPFAPVLETPPHASSVHLPVGSPSNFSGQLLAPASNGPMLGSWLPTTSSRTAATPERPSSRHGREFTRFCCGLLEEVAAPFLVIYEEAERLFQAPESDPICVEVAGMALVEISEHIRLKEARATAIRSATAVAAPTEGGRKLPAKEDLIGMRWVDDRDLNEMLDTHDVCPADPEGEDLVVMNRDDIPKDHLPVSGRNIDHIGRWLIADQLSDASIATQWYSNEGREDMGDAAAYAPKAFLCQREYPPRFYHRTTHDAGVTRDAVPGTCIIYVRDAAENESMIDIVCSTKHWLLRREEIAGSSISDGHWYVTSQSDASFQSQRKRMKTTRGFAEAAPAAVVSPNLTRDSGARGLQSPDSAVLEKAKQMLKLAQKHGYDTIVARFDNDVQYTVHSTSNGFDREFLRNEDILVKGALPKTKGLSVLEPTDPGGVWVWVWVWVWVGDKQRNAELARIAQAKADAKFEADGYGKGSHPFSRSGVTASFRAKQQSIRLYGRLPPNRASPARLTRAQAGTRLAGQGLSREPIVPI</sequence>
<dbReference type="InterPro" id="IPR013762">
    <property type="entry name" value="Integrase-like_cat_sf"/>
</dbReference>
<feature type="region of interest" description="Disordered" evidence="2">
    <location>
        <begin position="725"/>
        <end position="750"/>
    </location>
</feature>
<comment type="caution">
    <text evidence="4">The sequence shown here is derived from an EMBL/GenBank/DDBJ whole genome shotgun (WGS) entry which is preliminary data.</text>
</comment>
<dbReference type="SUPFAM" id="SSF56349">
    <property type="entry name" value="DNA breaking-rejoining enzymes"/>
    <property type="match status" value="1"/>
</dbReference>
<keyword evidence="5" id="KW-1185">Reference proteome</keyword>
<feature type="compositionally biased region" description="Basic and acidic residues" evidence="2">
    <location>
        <begin position="558"/>
        <end position="567"/>
    </location>
</feature>
<keyword evidence="1" id="KW-0233">DNA recombination</keyword>
<feature type="compositionally biased region" description="Basic and acidic residues" evidence="2">
    <location>
        <begin position="515"/>
        <end position="531"/>
    </location>
</feature>
<dbReference type="InterPro" id="IPR011010">
    <property type="entry name" value="DNA_brk_join_enz"/>
</dbReference>
<feature type="transmembrane region" description="Helical" evidence="3">
    <location>
        <begin position="64"/>
        <end position="81"/>
    </location>
</feature>
<protein>
    <submittedName>
        <fullName evidence="4">Uncharacterized protein</fullName>
    </submittedName>
</protein>
<proteinExistence type="predicted"/>
<keyword evidence="3" id="KW-1133">Transmembrane helix</keyword>
<dbReference type="GO" id="GO:0003677">
    <property type="term" value="F:DNA binding"/>
    <property type="evidence" value="ECO:0007669"/>
    <property type="project" value="InterPro"/>
</dbReference>
<dbReference type="PANTHER" id="PTHR34605:SF3">
    <property type="entry name" value="P CELL-TYPE AGGLUTINATION PROTEIN MAP4-LIKE-RELATED"/>
    <property type="match status" value="1"/>
</dbReference>
<dbReference type="InterPro" id="IPR052925">
    <property type="entry name" value="Phage_Integrase-like_Recomb"/>
</dbReference>
<feature type="region of interest" description="Disordered" evidence="2">
    <location>
        <begin position="477"/>
        <end position="587"/>
    </location>
</feature>
<dbReference type="AlphaFoldDB" id="A0A1Q9D6P1"/>
<dbReference type="EMBL" id="LSRX01000691">
    <property type="protein sequence ID" value="OLP90862.1"/>
    <property type="molecule type" value="Genomic_DNA"/>
</dbReference>
<dbReference type="Proteomes" id="UP000186817">
    <property type="component" value="Unassembled WGS sequence"/>
</dbReference>
<dbReference type="PANTHER" id="PTHR34605">
    <property type="entry name" value="PHAGE_INTEGRASE DOMAIN-CONTAINING PROTEIN"/>
    <property type="match status" value="1"/>
</dbReference>
<dbReference type="Gene3D" id="1.10.443.10">
    <property type="entry name" value="Intergrase catalytic core"/>
    <property type="match status" value="1"/>
</dbReference>
<name>A0A1Q9D6P1_SYMMI</name>
<evidence type="ECO:0000256" key="2">
    <source>
        <dbReference type="SAM" id="MobiDB-lite"/>
    </source>
</evidence>
<accession>A0A1Q9D6P1</accession>
<evidence type="ECO:0000256" key="3">
    <source>
        <dbReference type="SAM" id="Phobius"/>
    </source>
</evidence>
<keyword evidence="3" id="KW-0812">Transmembrane</keyword>
<feature type="compositionally biased region" description="Basic and acidic residues" evidence="2">
    <location>
        <begin position="477"/>
        <end position="488"/>
    </location>
</feature>
<evidence type="ECO:0000313" key="4">
    <source>
        <dbReference type="EMBL" id="OLP90862.1"/>
    </source>
</evidence>
<reference evidence="4 5" key="1">
    <citation type="submission" date="2016-02" db="EMBL/GenBank/DDBJ databases">
        <title>Genome analysis of coral dinoflagellate symbionts highlights evolutionary adaptations to a symbiotic lifestyle.</title>
        <authorList>
            <person name="Aranda M."/>
            <person name="Li Y."/>
            <person name="Liew Y.J."/>
            <person name="Baumgarten S."/>
            <person name="Simakov O."/>
            <person name="Wilson M."/>
            <person name="Piel J."/>
            <person name="Ashoor H."/>
            <person name="Bougouffa S."/>
            <person name="Bajic V.B."/>
            <person name="Ryu T."/>
            <person name="Ravasi T."/>
            <person name="Bayer T."/>
            <person name="Micklem G."/>
            <person name="Kim H."/>
            <person name="Bhak J."/>
            <person name="Lajeunesse T.C."/>
            <person name="Voolstra C.R."/>
        </authorList>
    </citation>
    <scope>NUCLEOTIDE SEQUENCE [LARGE SCALE GENOMIC DNA]</scope>
    <source>
        <strain evidence="4 5">CCMP2467</strain>
    </source>
</reference>
<dbReference type="GO" id="GO:0015074">
    <property type="term" value="P:DNA integration"/>
    <property type="evidence" value="ECO:0007669"/>
    <property type="project" value="InterPro"/>
</dbReference>
<organism evidence="4 5">
    <name type="scientific">Symbiodinium microadriaticum</name>
    <name type="common">Dinoflagellate</name>
    <name type="synonym">Zooxanthella microadriatica</name>
    <dbReference type="NCBI Taxonomy" id="2951"/>
    <lineage>
        <taxon>Eukaryota</taxon>
        <taxon>Sar</taxon>
        <taxon>Alveolata</taxon>
        <taxon>Dinophyceae</taxon>
        <taxon>Suessiales</taxon>
        <taxon>Symbiodiniaceae</taxon>
        <taxon>Symbiodinium</taxon>
    </lineage>
</organism>
<keyword evidence="3" id="KW-0472">Membrane</keyword>
<evidence type="ECO:0000313" key="5">
    <source>
        <dbReference type="Proteomes" id="UP000186817"/>
    </source>
</evidence>
<dbReference type="GO" id="GO:0006310">
    <property type="term" value="P:DNA recombination"/>
    <property type="evidence" value="ECO:0007669"/>
    <property type="project" value="UniProtKB-KW"/>
</dbReference>